<sequence>MYRLLKGAFMIDIRNFVQLGISSILLYPKALKNSLSLFTAIEESCHLEHFEVIESYLPHEKDIRSEAIKTIKETGRTIHYNSPLPFQLDGPYSCGSSNAEYRKNSFKLIKQHIEYAAEADAPLFVLTGCIDKGEEERAARLSYLEDFICYASEEAVQHGIKMVLEPIERHQFKKIVLGPTEDCVSMAKRVMGRNIKNFGLMLDVMHLPLMEETFDHALENILETGLDHVHMGDCVTDPSSSYYGHTHPPFGIQKGTFNQQDYSYQFFKFLECGYLSSTPSVENKPTISIEAQAYPGVSPRTSSIVFYEKLNSAFADALVKFKNQ</sequence>
<evidence type="ECO:0000313" key="2">
    <source>
        <dbReference type="EMBL" id="QEN08274.1"/>
    </source>
</evidence>
<organism evidence="2 3">
    <name type="scientific">Oceanispirochaeta crateris</name>
    <dbReference type="NCBI Taxonomy" id="2518645"/>
    <lineage>
        <taxon>Bacteria</taxon>
        <taxon>Pseudomonadati</taxon>
        <taxon>Spirochaetota</taxon>
        <taxon>Spirochaetia</taxon>
        <taxon>Spirochaetales</taxon>
        <taxon>Spirochaetaceae</taxon>
        <taxon>Oceanispirochaeta</taxon>
    </lineage>
</organism>
<keyword evidence="3" id="KW-1185">Reference proteome</keyword>
<dbReference type="InterPro" id="IPR013022">
    <property type="entry name" value="Xyl_isomerase-like_TIM-brl"/>
</dbReference>
<dbReference type="Pfam" id="PF01261">
    <property type="entry name" value="AP_endonuc_2"/>
    <property type="match status" value="1"/>
</dbReference>
<gene>
    <name evidence="2" type="ORF">EXM22_09845</name>
</gene>
<dbReference type="Gene3D" id="3.20.20.150">
    <property type="entry name" value="Divalent-metal-dependent TIM barrel enzymes"/>
    <property type="match status" value="1"/>
</dbReference>
<proteinExistence type="predicted"/>
<dbReference type="EMBL" id="CP036150">
    <property type="protein sequence ID" value="QEN08274.1"/>
    <property type="molecule type" value="Genomic_DNA"/>
</dbReference>
<dbReference type="GO" id="GO:0016853">
    <property type="term" value="F:isomerase activity"/>
    <property type="evidence" value="ECO:0007669"/>
    <property type="project" value="UniProtKB-KW"/>
</dbReference>
<feature type="domain" description="Xylose isomerase-like TIM barrel" evidence="1">
    <location>
        <begin position="51"/>
        <end position="251"/>
    </location>
</feature>
<dbReference type="KEGG" id="ock:EXM22_09845"/>
<dbReference type="Proteomes" id="UP000324209">
    <property type="component" value="Chromosome"/>
</dbReference>
<reference evidence="2 3" key="1">
    <citation type="submission" date="2019-02" db="EMBL/GenBank/DDBJ databases">
        <title>Complete Genome Sequence and Methylome Analysis of free living Spirochaetas.</title>
        <authorList>
            <person name="Fomenkov A."/>
            <person name="Dubinina G."/>
            <person name="Leshcheva N."/>
            <person name="Mikheeva N."/>
            <person name="Grabovich M."/>
            <person name="Vincze T."/>
            <person name="Roberts R.J."/>
        </authorList>
    </citation>
    <scope>NUCLEOTIDE SEQUENCE [LARGE SCALE GENOMIC DNA]</scope>
    <source>
        <strain evidence="2 3">K2</strain>
    </source>
</reference>
<name>A0A5C1QNY8_9SPIO</name>
<protein>
    <submittedName>
        <fullName evidence="2">Sugar phosphate isomerase/epimerase</fullName>
    </submittedName>
</protein>
<keyword evidence="2" id="KW-0413">Isomerase</keyword>
<dbReference type="OrthoDB" id="6622255at2"/>
<dbReference type="InterPro" id="IPR036237">
    <property type="entry name" value="Xyl_isomerase-like_sf"/>
</dbReference>
<evidence type="ECO:0000313" key="3">
    <source>
        <dbReference type="Proteomes" id="UP000324209"/>
    </source>
</evidence>
<dbReference type="AlphaFoldDB" id="A0A5C1QNY8"/>
<dbReference type="SUPFAM" id="SSF51658">
    <property type="entry name" value="Xylose isomerase-like"/>
    <property type="match status" value="1"/>
</dbReference>
<evidence type="ECO:0000259" key="1">
    <source>
        <dbReference type="Pfam" id="PF01261"/>
    </source>
</evidence>
<accession>A0A5C1QNY8</accession>